<reference evidence="2" key="1">
    <citation type="journal article" date="2010" name="Nat. Biotechnol.">
        <title>Draft genome sequence of the oilseed species Ricinus communis.</title>
        <authorList>
            <person name="Chan A.P."/>
            <person name="Crabtree J."/>
            <person name="Zhao Q."/>
            <person name="Lorenzi H."/>
            <person name="Orvis J."/>
            <person name="Puiu D."/>
            <person name="Melake-Berhan A."/>
            <person name="Jones K.M."/>
            <person name="Redman J."/>
            <person name="Chen G."/>
            <person name="Cahoon E.B."/>
            <person name="Gedil M."/>
            <person name="Stanke M."/>
            <person name="Haas B.J."/>
            <person name="Wortman J.R."/>
            <person name="Fraser-Liggett C.M."/>
            <person name="Ravel J."/>
            <person name="Rabinowicz P.D."/>
        </authorList>
    </citation>
    <scope>NUCLEOTIDE SEQUENCE [LARGE SCALE GENOMIC DNA]</scope>
    <source>
        <strain evidence="2">cv. Hale</strain>
    </source>
</reference>
<sequence>MDLLVIIWGSSHSECHKEWHALTFYLLGPMQESNTKEKGKNFIYRSDKRHLIYSWNSTTEVLSNQSIPTVVMKPKSSPSMPNRVPRFAQEALY</sequence>
<accession>B9SX68</accession>
<keyword evidence="2" id="KW-1185">Reference proteome</keyword>
<evidence type="ECO:0000313" key="1">
    <source>
        <dbReference type="EMBL" id="EEF31817.1"/>
    </source>
</evidence>
<name>B9SX68_RICCO</name>
<dbReference type="InParanoid" id="B9SX68"/>
<evidence type="ECO:0000313" key="2">
    <source>
        <dbReference type="Proteomes" id="UP000008311"/>
    </source>
</evidence>
<dbReference type="AlphaFoldDB" id="B9SX68"/>
<organism evidence="1 2">
    <name type="scientific">Ricinus communis</name>
    <name type="common">Castor bean</name>
    <dbReference type="NCBI Taxonomy" id="3988"/>
    <lineage>
        <taxon>Eukaryota</taxon>
        <taxon>Viridiplantae</taxon>
        <taxon>Streptophyta</taxon>
        <taxon>Embryophyta</taxon>
        <taxon>Tracheophyta</taxon>
        <taxon>Spermatophyta</taxon>
        <taxon>Magnoliopsida</taxon>
        <taxon>eudicotyledons</taxon>
        <taxon>Gunneridae</taxon>
        <taxon>Pentapetalae</taxon>
        <taxon>rosids</taxon>
        <taxon>fabids</taxon>
        <taxon>Malpighiales</taxon>
        <taxon>Euphorbiaceae</taxon>
        <taxon>Acalyphoideae</taxon>
        <taxon>Acalypheae</taxon>
        <taxon>Ricinus</taxon>
    </lineage>
</organism>
<dbReference type="Proteomes" id="UP000008311">
    <property type="component" value="Unassembled WGS sequence"/>
</dbReference>
<protein>
    <submittedName>
        <fullName evidence="1">Uncharacterized protein</fullName>
    </submittedName>
</protein>
<proteinExistence type="predicted"/>
<dbReference type="EMBL" id="EQ974217">
    <property type="protein sequence ID" value="EEF31817.1"/>
    <property type="molecule type" value="Genomic_DNA"/>
</dbReference>
<gene>
    <name evidence="1" type="ORF">RCOM_0548430</name>
</gene>